<evidence type="ECO:0000259" key="2">
    <source>
        <dbReference type="Pfam" id="PF23156"/>
    </source>
</evidence>
<name>A0A8J5CWY8_ZINOF</name>
<proteinExistence type="predicted"/>
<comment type="caution">
    <text evidence="3">The sequence shown here is derived from an EMBL/GenBank/DDBJ whole genome shotgun (WGS) entry which is preliminary data.</text>
</comment>
<reference evidence="3 4" key="1">
    <citation type="submission" date="2020-08" db="EMBL/GenBank/DDBJ databases">
        <title>Plant Genome Project.</title>
        <authorList>
            <person name="Zhang R.-G."/>
        </authorList>
    </citation>
    <scope>NUCLEOTIDE SEQUENCE [LARGE SCALE GENOMIC DNA]</scope>
    <source>
        <tissue evidence="3">Rhizome</tissue>
    </source>
</reference>
<dbReference type="Proteomes" id="UP000734854">
    <property type="component" value="Unassembled WGS sequence"/>
</dbReference>
<evidence type="ECO:0000313" key="3">
    <source>
        <dbReference type="EMBL" id="KAG6473228.1"/>
    </source>
</evidence>
<feature type="domain" description="DUF7054" evidence="2">
    <location>
        <begin position="98"/>
        <end position="163"/>
    </location>
</feature>
<evidence type="ECO:0000256" key="1">
    <source>
        <dbReference type="SAM" id="MobiDB-lite"/>
    </source>
</evidence>
<dbReference type="Pfam" id="PF23156">
    <property type="entry name" value="DUF7054"/>
    <property type="match status" value="1"/>
</dbReference>
<feature type="compositionally biased region" description="Basic residues" evidence="1">
    <location>
        <begin position="1"/>
        <end position="11"/>
    </location>
</feature>
<dbReference type="InterPro" id="IPR040358">
    <property type="entry name" value="At4g22758-like"/>
</dbReference>
<dbReference type="EMBL" id="JACMSC010000019">
    <property type="protein sequence ID" value="KAG6473228.1"/>
    <property type="molecule type" value="Genomic_DNA"/>
</dbReference>
<gene>
    <name evidence="3" type="ORF">ZIOFF_067141</name>
</gene>
<dbReference type="PANTHER" id="PTHR33270:SF6">
    <property type="entry name" value="OS02G0448600 PROTEIN"/>
    <property type="match status" value="1"/>
</dbReference>
<dbReference type="InterPro" id="IPR055482">
    <property type="entry name" value="DUF7054"/>
</dbReference>
<protein>
    <recommendedName>
        <fullName evidence="2">DUF7054 domain-containing protein</fullName>
    </recommendedName>
</protein>
<keyword evidence="4" id="KW-1185">Reference proteome</keyword>
<dbReference type="AlphaFoldDB" id="A0A8J5CWY8"/>
<dbReference type="PANTHER" id="PTHR33270">
    <property type="entry name" value="BNAC05G50380D PROTEIN"/>
    <property type="match status" value="1"/>
</dbReference>
<sequence length="165" mass="18452">MTERKKSKRCPKTPTTAGVSGSRLRGRHSVLPSRRRFSLPRPIRVLPRTSSEPLLRTVRSFLVSSFDCGIKHRSALNLHYFHDSSSLPRDSVSFDEGAKMVVSVVVEGSPGPIRAIVKMGASVEEAIALVVDRYSREGRIPLLDRRSAGSFQLHYSHFNLQSMHL</sequence>
<evidence type="ECO:0000313" key="4">
    <source>
        <dbReference type="Proteomes" id="UP000734854"/>
    </source>
</evidence>
<organism evidence="3 4">
    <name type="scientific">Zingiber officinale</name>
    <name type="common">Ginger</name>
    <name type="synonym">Amomum zingiber</name>
    <dbReference type="NCBI Taxonomy" id="94328"/>
    <lineage>
        <taxon>Eukaryota</taxon>
        <taxon>Viridiplantae</taxon>
        <taxon>Streptophyta</taxon>
        <taxon>Embryophyta</taxon>
        <taxon>Tracheophyta</taxon>
        <taxon>Spermatophyta</taxon>
        <taxon>Magnoliopsida</taxon>
        <taxon>Liliopsida</taxon>
        <taxon>Zingiberales</taxon>
        <taxon>Zingiberaceae</taxon>
        <taxon>Zingiber</taxon>
    </lineage>
</organism>
<accession>A0A8J5CWY8</accession>
<feature type="region of interest" description="Disordered" evidence="1">
    <location>
        <begin position="1"/>
        <end position="27"/>
    </location>
</feature>